<proteinExistence type="predicted"/>
<evidence type="ECO:0000313" key="3">
    <source>
        <dbReference type="Proteomes" id="UP000034753"/>
    </source>
</evidence>
<dbReference type="SUPFAM" id="SSF53041">
    <property type="entry name" value="Resolvase-like"/>
    <property type="match status" value="1"/>
</dbReference>
<feature type="non-terminal residue" evidence="2">
    <location>
        <position position="132"/>
    </location>
</feature>
<dbReference type="AlphaFoldDB" id="A0A0G0WE18"/>
<dbReference type="PROSITE" id="PS51736">
    <property type="entry name" value="RECOMBINASES_3"/>
    <property type="match status" value="1"/>
</dbReference>
<dbReference type="Gene3D" id="3.40.50.1390">
    <property type="entry name" value="Resolvase, N-terminal catalytic domain"/>
    <property type="match status" value="1"/>
</dbReference>
<dbReference type="InterPro" id="IPR036162">
    <property type="entry name" value="Resolvase-like_N_sf"/>
</dbReference>
<dbReference type="InterPro" id="IPR050639">
    <property type="entry name" value="SSR_resolvase"/>
</dbReference>
<feature type="domain" description="Resolvase/invertase-type recombinase catalytic" evidence="1">
    <location>
        <begin position="10"/>
        <end position="132"/>
    </location>
</feature>
<gene>
    <name evidence="2" type="ORF">UU67_C0081G0001</name>
</gene>
<dbReference type="CDD" id="cd00338">
    <property type="entry name" value="Ser_Recombinase"/>
    <property type="match status" value="1"/>
</dbReference>
<evidence type="ECO:0000259" key="1">
    <source>
        <dbReference type="PROSITE" id="PS51736"/>
    </source>
</evidence>
<dbReference type="SMART" id="SM00857">
    <property type="entry name" value="Resolvase"/>
    <property type="match status" value="1"/>
</dbReference>
<organism evidence="2 3">
    <name type="scientific">Candidatus Daviesbacteria bacterium GW2011_GWB1_41_5</name>
    <dbReference type="NCBI Taxonomy" id="1618429"/>
    <lineage>
        <taxon>Bacteria</taxon>
        <taxon>Candidatus Daviesiibacteriota</taxon>
    </lineage>
</organism>
<dbReference type="PANTHER" id="PTHR30461:SF23">
    <property type="entry name" value="DNA RECOMBINASE-RELATED"/>
    <property type="match status" value="1"/>
</dbReference>
<accession>A0A0G0WE18</accession>
<sequence>MNAVINHSHPFFLYARKSTDVEDVQVLSIESQLAELREYATRENISIVEELIEKQSAKIPGRPIFNGMIDRIEKGEASGIVSWHPDRLARNSVDGGRLIYLVDAGKIKALKFPQFWFESTPQGKFMLTIAFG</sequence>
<comment type="caution">
    <text evidence="2">The sequence shown here is derived from an EMBL/GenBank/DDBJ whole genome shotgun (WGS) entry which is preliminary data.</text>
</comment>
<dbReference type="Proteomes" id="UP000034753">
    <property type="component" value="Unassembled WGS sequence"/>
</dbReference>
<dbReference type="PANTHER" id="PTHR30461">
    <property type="entry name" value="DNA-INVERTASE FROM LAMBDOID PROPHAGE"/>
    <property type="match status" value="1"/>
</dbReference>
<dbReference type="Pfam" id="PF00239">
    <property type="entry name" value="Resolvase"/>
    <property type="match status" value="1"/>
</dbReference>
<dbReference type="GO" id="GO:0000150">
    <property type="term" value="F:DNA strand exchange activity"/>
    <property type="evidence" value="ECO:0007669"/>
    <property type="project" value="InterPro"/>
</dbReference>
<dbReference type="InterPro" id="IPR006119">
    <property type="entry name" value="Resolv_N"/>
</dbReference>
<dbReference type="EMBL" id="LCBN01000081">
    <property type="protein sequence ID" value="KKS11194.1"/>
    <property type="molecule type" value="Genomic_DNA"/>
</dbReference>
<dbReference type="GO" id="GO:0003677">
    <property type="term" value="F:DNA binding"/>
    <property type="evidence" value="ECO:0007669"/>
    <property type="project" value="InterPro"/>
</dbReference>
<evidence type="ECO:0000313" key="2">
    <source>
        <dbReference type="EMBL" id="KKS11194.1"/>
    </source>
</evidence>
<name>A0A0G0WE18_9BACT</name>
<protein>
    <submittedName>
        <fullName evidence="2">Recombinase</fullName>
    </submittedName>
</protein>
<reference evidence="2 3" key="1">
    <citation type="journal article" date="2015" name="Nature">
        <title>rRNA introns, odd ribosomes, and small enigmatic genomes across a large radiation of phyla.</title>
        <authorList>
            <person name="Brown C.T."/>
            <person name="Hug L.A."/>
            <person name="Thomas B.C."/>
            <person name="Sharon I."/>
            <person name="Castelle C.J."/>
            <person name="Singh A."/>
            <person name="Wilkins M.J."/>
            <person name="Williams K.H."/>
            <person name="Banfield J.F."/>
        </authorList>
    </citation>
    <scope>NUCLEOTIDE SEQUENCE [LARGE SCALE GENOMIC DNA]</scope>
</reference>